<protein>
    <submittedName>
        <fullName evidence="2">Uncharacterized protein</fullName>
    </submittedName>
</protein>
<evidence type="ECO:0000256" key="1">
    <source>
        <dbReference type="SAM" id="SignalP"/>
    </source>
</evidence>
<evidence type="ECO:0000313" key="2">
    <source>
        <dbReference type="EMBL" id="GFN81097.1"/>
    </source>
</evidence>
<sequence>MYRTVFAFLVLALAAAVATPRRGCSTPLSVEEFEDLYCNSTLVFKGRRTYSSSAVSRDRIGRWLIFGYSDFDADQVFKGSPEDPHDISVDRIWSQAEHRGQCRRHGFPDRADTFLVFASGTGPYQVETCRHSFPWDNCVPESFKSSLPLDC</sequence>
<name>A0AAV3YG40_9GAST</name>
<comment type="caution">
    <text evidence="2">The sequence shown here is derived from an EMBL/GenBank/DDBJ whole genome shotgun (WGS) entry which is preliminary data.</text>
</comment>
<evidence type="ECO:0000313" key="3">
    <source>
        <dbReference type="Proteomes" id="UP000735302"/>
    </source>
</evidence>
<reference evidence="2 3" key="1">
    <citation type="journal article" date="2021" name="Elife">
        <title>Chloroplast acquisition without the gene transfer in kleptoplastic sea slugs, Plakobranchus ocellatus.</title>
        <authorList>
            <person name="Maeda T."/>
            <person name="Takahashi S."/>
            <person name="Yoshida T."/>
            <person name="Shimamura S."/>
            <person name="Takaki Y."/>
            <person name="Nagai Y."/>
            <person name="Toyoda A."/>
            <person name="Suzuki Y."/>
            <person name="Arimoto A."/>
            <person name="Ishii H."/>
            <person name="Satoh N."/>
            <person name="Nishiyama T."/>
            <person name="Hasebe M."/>
            <person name="Maruyama T."/>
            <person name="Minagawa J."/>
            <person name="Obokata J."/>
            <person name="Shigenobu S."/>
        </authorList>
    </citation>
    <scope>NUCLEOTIDE SEQUENCE [LARGE SCALE GENOMIC DNA]</scope>
</reference>
<feature type="signal peptide" evidence="1">
    <location>
        <begin position="1"/>
        <end position="20"/>
    </location>
</feature>
<feature type="chain" id="PRO_5043685664" evidence="1">
    <location>
        <begin position="21"/>
        <end position="151"/>
    </location>
</feature>
<dbReference type="SUPFAM" id="SSF50242">
    <property type="entry name" value="TIMP-like"/>
    <property type="match status" value="1"/>
</dbReference>
<proteinExistence type="predicted"/>
<organism evidence="2 3">
    <name type="scientific">Plakobranchus ocellatus</name>
    <dbReference type="NCBI Taxonomy" id="259542"/>
    <lineage>
        <taxon>Eukaryota</taxon>
        <taxon>Metazoa</taxon>
        <taxon>Spiralia</taxon>
        <taxon>Lophotrochozoa</taxon>
        <taxon>Mollusca</taxon>
        <taxon>Gastropoda</taxon>
        <taxon>Heterobranchia</taxon>
        <taxon>Euthyneura</taxon>
        <taxon>Panpulmonata</taxon>
        <taxon>Sacoglossa</taxon>
        <taxon>Placobranchoidea</taxon>
        <taxon>Plakobranchidae</taxon>
        <taxon>Plakobranchus</taxon>
    </lineage>
</organism>
<keyword evidence="3" id="KW-1185">Reference proteome</keyword>
<dbReference type="Proteomes" id="UP000735302">
    <property type="component" value="Unassembled WGS sequence"/>
</dbReference>
<dbReference type="EMBL" id="BLXT01000880">
    <property type="protein sequence ID" value="GFN81097.1"/>
    <property type="molecule type" value="Genomic_DNA"/>
</dbReference>
<dbReference type="InterPro" id="IPR008993">
    <property type="entry name" value="TIMP-like_OB-fold"/>
</dbReference>
<gene>
    <name evidence="2" type="ORF">PoB_000760300</name>
</gene>
<dbReference type="AlphaFoldDB" id="A0AAV3YG40"/>
<keyword evidence="1" id="KW-0732">Signal</keyword>
<accession>A0AAV3YG40</accession>